<keyword evidence="10" id="KW-0456">Lyase</keyword>
<dbReference type="GO" id="GO:0070403">
    <property type="term" value="F:NAD+ binding"/>
    <property type="evidence" value="ECO:0007669"/>
    <property type="project" value="InterPro"/>
</dbReference>
<evidence type="ECO:0000256" key="12">
    <source>
        <dbReference type="RuleBase" id="RU003707"/>
    </source>
</evidence>
<dbReference type="GO" id="GO:0006635">
    <property type="term" value="P:fatty acid beta-oxidation"/>
    <property type="evidence" value="ECO:0007669"/>
    <property type="project" value="UniProtKB-UniPathway"/>
</dbReference>
<organism evidence="15 16">
    <name type="scientific">Halorientalis regularis</name>
    <dbReference type="NCBI Taxonomy" id="660518"/>
    <lineage>
        <taxon>Archaea</taxon>
        <taxon>Methanobacteriati</taxon>
        <taxon>Methanobacteriota</taxon>
        <taxon>Stenosarchaea group</taxon>
        <taxon>Halobacteria</taxon>
        <taxon>Halobacteriales</taxon>
        <taxon>Haloarculaceae</taxon>
        <taxon>Halorientalis</taxon>
    </lineage>
</organism>
<keyword evidence="7" id="KW-0560">Oxidoreductase</keyword>
<dbReference type="InterPro" id="IPR013328">
    <property type="entry name" value="6PGD_dom2"/>
</dbReference>
<gene>
    <name evidence="15" type="ORF">SAMN05216218_10923</name>
</gene>
<accession>A0A1G7NJ14</accession>
<evidence type="ECO:0000256" key="7">
    <source>
        <dbReference type="ARBA" id="ARBA00023002"/>
    </source>
</evidence>
<comment type="similarity">
    <text evidence="4">In the N-terminal section; belongs to the enoyl-CoA hydratase/isomerase family.</text>
</comment>
<dbReference type="GO" id="GO:0016509">
    <property type="term" value="F:long-chain (3S)-3-hydroxyacyl-CoA dehydrogenase (NAD+) activity"/>
    <property type="evidence" value="ECO:0007669"/>
    <property type="project" value="TreeGrafter"/>
</dbReference>
<comment type="pathway">
    <text evidence="1">Lipid metabolism; fatty acid beta-oxidation.</text>
</comment>
<dbReference type="SUPFAM" id="SSF52096">
    <property type="entry name" value="ClpP/crotonase"/>
    <property type="match status" value="1"/>
</dbReference>
<proteinExistence type="inferred from homology"/>
<dbReference type="RefSeq" id="WP_092692727.1">
    <property type="nucleotide sequence ID" value="NZ_FNBK01000009.1"/>
</dbReference>
<evidence type="ECO:0000256" key="4">
    <source>
        <dbReference type="ARBA" id="ARBA00008750"/>
    </source>
</evidence>
<evidence type="ECO:0000313" key="15">
    <source>
        <dbReference type="EMBL" id="SDF74013.1"/>
    </source>
</evidence>
<dbReference type="PROSITE" id="PS00166">
    <property type="entry name" value="ENOYL_COA_HYDRATASE"/>
    <property type="match status" value="1"/>
</dbReference>
<keyword evidence="9" id="KW-0443">Lipid metabolism</keyword>
<dbReference type="Gene3D" id="3.40.50.720">
    <property type="entry name" value="NAD(P)-binding Rossmann-like Domain"/>
    <property type="match status" value="1"/>
</dbReference>
<dbReference type="Pfam" id="PF02737">
    <property type="entry name" value="3HCDH_N"/>
    <property type="match status" value="1"/>
</dbReference>
<dbReference type="InterPro" id="IPR006176">
    <property type="entry name" value="3-OHacyl-CoA_DH_NAD-bd"/>
</dbReference>
<evidence type="ECO:0000256" key="1">
    <source>
        <dbReference type="ARBA" id="ARBA00005005"/>
    </source>
</evidence>
<keyword evidence="16" id="KW-1185">Reference proteome</keyword>
<keyword evidence="6" id="KW-0276">Fatty acid metabolism</keyword>
<dbReference type="FunFam" id="3.90.226.10:FF:000009">
    <property type="entry name" value="Carnitinyl-CoA dehydratase"/>
    <property type="match status" value="1"/>
</dbReference>
<sequence length="667" mass="72990">MQLEDIETIAVLGAGNMGHGIAEVAALAGYDVRLRDIKEEFVQSGYEDIEWSLQKLAEKDTITEEEADAAIDSVTPLVDMEEAVGNADVIIEAVPEKMEIKEDVYEEVEESAPDHAIFATNTSSLSITDLSEVSDRPEQFCGMHFFNPPIRMQLVEVINGEHTSDETIEVIEDLAEDFGKTPVRVRKDSPGFIVNRILVPLMNEACWMLSEDVATVEEIDSTTKYHMGLPMGSFELADMTGIDISYHVLDYMNDVLGDEYEPAPIMEEKVENEELGQKTGKGFYDYEDGDGADVPTDEYSEEVEERLNAALAKEIANLVGDGVAPPEDIDEAVMMGAGFPEGPTKSIDEYGVEKCLHKLEELYEETGAARYKHPDYLEEAAEQGGFNDGAGDDEDSGPDFEVIAIERIDVDVPEGHDEKQVGHILIDRPHRMNTISLDVLEELDQAREIFEADEQVRAILITGEGDKAFSAGADVQSMATSADPLSAQELSAQGQATFGRLEECPLPIVAGIDGFCLGGGMELSMCTDIRIASERSEFGQPELDLGLLPGWGGTQRLANVIGEGPAKEIIMTAERYDAEEMADFGFLRDVVSKDDLFDEARDLAEQLAQGPPVAQKMTKRAMLKGRDDTEAGLEVESQAFGHLIGTDDVMEGMTAFMGDGEPDFEGQ</sequence>
<protein>
    <recommendedName>
        <fullName evidence="5">enoyl-CoA hydratase</fullName>
        <ecNumber evidence="5">4.2.1.17</ecNumber>
    </recommendedName>
</protein>
<dbReference type="InterPro" id="IPR029045">
    <property type="entry name" value="ClpP/crotonase-like_dom_sf"/>
</dbReference>
<dbReference type="CDD" id="cd06558">
    <property type="entry name" value="crotonase-like"/>
    <property type="match status" value="1"/>
</dbReference>
<evidence type="ECO:0000256" key="9">
    <source>
        <dbReference type="ARBA" id="ARBA00023098"/>
    </source>
</evidence>
<evidence type="ECO:0000256" key="8">
    <source>
        <dbReference type="ARBA" id="ARBA00023027"/>
    </source>
</evidence>
<dbReference type="FunFam" id="3.40.50.720:FF:000009">
    <property type="entry name" value="Fatty oxidation complex, alpha subunit"/>
    <property type="match status" value="1"/>
</dbReference>
<dbReference type="InterPro" id="IPR018376">
    <property type="entry name" value="Enoyl-CoA_hyd/isom_CS"/>
</dbReference>
<dbReference type="PANTHER" id="PTHR43612:SF3">
    <property type="entry name" value="TRIFUNCTIONAL ENZYME SUBUNIT ALPHA, MITOCHONDRIAL"/>
    <property type="match status" value="1"/>
</dbReference>
<dbReference type="EC" id="4.2.1.17" evidence="5"/>
<feature type="domain" description="3-hydroxyacyl-CoA dehydrogenase C-terminal" evidence="13">
    <location>
        <begin position="305"/>
        <end position="389"/>
    </location>
</feature>
<keyword evidence="11" id="KW-0511">Multifunctional enzyme</keyword>
<dbReference type="SUPFAM" id="SSF48179">
    <property type="entry name" value="6-phosphogluconate dehydrogenase C-terminal domain-like"/>
    <property type="match status" value="2"/>
</dbReference>
<dbReference type="EMBL" id="FNBK01000009">
    <property type="protein sequence ID" value="SDF74013.1"/>
    <property type="molecule type" value="Genomic_DNA"/>
</dbReference>
<dbReference type="Gene3D" id="3.90.226.10">
    <property type="entry name" value="2-enoyl-CoA Hydratase, Chain A, domain 1"/>
    <property type="match status" value="1"/>
</dbReference>
<comment type="similarity">
    <text evidence="3">In the central section; belongs to the 3-hydroxyacyl-CoA dehydrogenase family.</text>
</comment>
<evidence type="ECO:0000313" key="16">
    <source>
        <dbReference type="Proteomes" id="UP000199076"/>
    </source>
</evidence>
<dbReference type="Pfam" id="PF00378">
    <property type="entry name" value="ECH_1"/>
    <property type="match status" value="1"/>
</dbReference>
<evidence type="ECO:0000256" key="5">
    <source>
        <dbReference type="ARBA" id="ARBA00012076"/>
    </source>
</evidence>
<dbReference type="Pfam" id="PF00725">
    <property type="entry name" value="3HCDH"/>
    <property type="match status" value="2"/>
</dbReference>
<evidence type="ECO:0000256" key="10">
    <source>
        <dbReference type="ARBA" id="ARBA00023239"/>
    </source>
</evidence>
<evidence type="ECO:0000259" key="14">
    <source>
        <dbReference type="Pfam" id="PF02737"/>
    </source>
</evidence>
<dbReference type="Gene3D" id="1.10.1040.10">
    <property type="entry name" value="N-(1-d-carboxylethyl)-l-norvaline Dehydrogenase, domain 2"/>
    <property type="match status" value="2"/>
</dbReference>
<dbReference type="UniPathway" id="UPA00659"/>
<dbReference type="InterPro" id="IPR036291">
    <property type="entry name" value="NAD(P)-bd_dom_sf"/>
</dbReference>
<dbReference type="SUPFAM" id="SSF51735">
    <property type="entry name" value="NAD(P)-binding Rossmann-fold domains"/>
    <property type="match status" value="1"/>
</dbReference>
<dbReference type="InterPro" id="IPR001753">
    <property type="entry name" value="Enoyl-CoA_hydra/iso"/>
</dbReference>
<dbReference type="InterPro" id="IPR050136">
    <property type="entry name" value="FA_oxidation_alpha_subunit"/>
</dbReference>
<evidence type="ECO:0000256" key="6">
    <source>
        <dbReference type="ARBA" id="ARBA00022832"/>
    </source>
</evidence>
<reference evidence="16" key="1">
    <citation type="submission" date="2016-10" db="EMBL/GenBank/DDBJ databases">
        <authorList>
            <person name="Varghese N."/>
            <person name="Submissions S."/>
        </authorList>
    </citation>
    <scope>NUCLEOTIDE SEQUENCE [LARGE SCALE GENOMIC DNA]</scope>
    <source>
        <strain evidence="16">IBRC-M 10760</strain>
    </source>
</reference>
<evidence type="ECO:0000259" key="13">
    <source>
        <dbReference type="Pfam" id="PF00725"/>
    </source>
</evidence>
<dbReference type="InterPro" id="IPR006108">
    <property type="entry name" value="3HC_DH_C"/>
</dbReference>
<dbReference type="PANTHER" id="PTHR43612">
    <property type="entry name" value="TRIFUNCTIONAL ENZYME SUBUNIT ALPHA"/>
    <property type="match status" value="1"/>
</dbReference>
<dbReference type="Proteomes" id="UP000199076">
    <property type="component" value="Unassembled WGS sequence"/>
</dbReference>
<feature type="domain" description="3-hydroxyacyl-CoA dehydrogenase NAD binding" evidence="14">
    <location>
        <begin position="8"/>
        <end position="188"/>
    </location>
</feature>
<dbReference type="OrthoDB" id="39812at2157"/>
<evidence type="ECO:0000256" key="3">
    <source>
        <dbReference type="ARBA" id="ARBA00007005"/>
    </source>
</evidence>
<evidence type="ECO:0000256" key="11">
    <source>
        <dbReference type="ARBA" id="ARBA00023268"/>
    </source>
</evidence>
<dbReference type="AlphaFoldDB" id="A0A1G7NJ14"/>
<dbReference type="GO" id="GO:0004300">
    <property type="term" value="F:enoyl-CoA hydratase activity"/>
    <property type="evidence" value="ECO:0007669"/>
    <property type="project" value="UniProtKB-EC"/>
</dbReference>
<keyword evidence="8" id="KW-0520">NAD</keyword>
<comment type="similarity">
    <text evidence="2 12">Belongs to the enoyl-CoA hydratase/isomerase family.</text>
</comment>
<name>A0A1G7NJ14_9EURY</name>
<feature type="domain" description="3-hydroxyacyl-CoA dehydrogenase C-terminal" evidence="13">
    <location>
        <begin position="191"/>
        <end position="286"/>
    </location>
</feature>
<evidence type="ECO:0000256" key="2">
    <source>
        <dbReference type="ARBA" id="ARBA00005254"/>
    </source>
</evidence>
<dbReference type="STRING" id="660518.SAMN05216218_10923"/>
<dbReference type="InterPro" id="IPR008927">
    <property type="entry name" value="6-PGluconate_DH-like_C_sf"/>
</dbReference>